<dbReference type="InterPro" id="IPR035595">
    <property type="entry name" value="UDP_glycos_trans_CS"/>
</dbReference>
<dbReference type="OrthoDB" id="598145at2759"/>
<dbReference type="PANTHER" id="PTHR48048:SF85">
    <property type="entry name" value="GLYCOSYLTRANSFERASE"/>
    <property type="match status" value="1"/>
</dbReference>
<dbReference type="PANTHER" id="PTHR48048">
    <property type="entry name" value="GLYCOSYLTRANSFERASE"/>
    <property type="match status" value="1"/>
</dbReference>
<dbReference type="EMBL" id="RWGY01000009">
    <property type="protein sequence ID" value="TVU36387.1"/>
    <property type="molecule type" value="Genomic_DNA"/>
</dbReference>
<dbReference type="Proteomes" id="UP000324897">
    <property type="component" value="Unassembled WGS sequence"/>
</dbReference>
<dbReference type="PROSITE" id="PS00375">
    <property type="entry name" value="UDPGT"/>
    <property type="match status" value="1"/>
</dbReference>
<dbReference type="InterPro" id="IPR050481">
    <property type="entry name" value="UDP-glycosyltransf_plant"/>
</dbReference>
<dbReference type="Gene3D" id="3.40.50.2000">
    <property type="entry name" value="Glycogen Phosphorylase B"/>
    <property type="match status" value="2"/>
</dbReference>
<evidence type="ECO:0000313" key="5">
    <source>
        <dbReference type="EMBL" id="TVU36387.1"/>
    </source>
</evidence>
<keyword evidence="6" id="KW-1185">Reference proteome</keyword>
<proteinExistence type="inferred from homology"/>
<dbReference type="CDD" id="cd03784">
    <property type="entry name" value="GT1_Gtf-like"/>
    <property type="match status" value="1"/>
</dbReference>
<feature type="non-terminal residue" evidence="5">
    <location>
        <position position="1"/>
    </location>
</feature>
<keyword evidence="3" id="KW-0328">Glycosyltransferase</keyword>
<evidence type="ECO:0000256" key="4">
    <source>
        <dbReference type="RuleBase" id="RU362057"/>
    </source>
</evidence>
<gene>
    <name evidence="5" type="ORF">EJB05_18320</name>
</gene>
<dbReference type="FunFam" id="3.40.50.2000:FF:000020">
    <property type="entry name" value="Glycosyltransferase"/>
    <property type="match status" value="1"/>
</dbReference>
<comment type="caution">
    <text evidence="5">The sequence shown here is derived from an EMBL/GenBank/DDBJ whole genome shotgun (WGS) entry which is preliminary data.</text>
</comment>
<keyword evidence="2 3" id="KW-0808">Transferase</keyword>
<reference evidence="5 6" key="1">
    <citation type="journal article" date="2019" name="Sci. Rep.">
        <title>A high-quality genome of Eragrostis curvula grass provides insights into Poaceae evolution and supports new strategies to enhance forage quality.</title>
        <authorList>
            <person name="Carballo J."/>
            <person name="Santos B.A.C.M."/>
            <person name="Zappacosta D."/>
            <person name="Garbus I."/>
            <person name="Selva J.P."/>
            <person name="Gallo C.A."/>
            <person name="Diaz A."/>
            <person name="Albertini E."/>
            <person name="Caccamo M."/>
            <person name="Echenique V."/>
        </authorList>
    </citation>
    <scope>NUCLEOTIDE SEQUENCE [LARGE SCALE GENOMIC DNA]</scope>
    <source>
        <strain evidence="6">cv. Victoria</strain>
        <tissue evidence="5">Leaf</tissue>
    </source>
</reference>
<evidence type="ECO:0000256" key="3">
    <source>
        <dbReference type="RuleBase" id="RU003718"/>
    </source>
</evidence>
<comment type="similarity">
    <text evidence="1 3">Belongs to the UDP-glycosyltransferase family.</text>
</comment>
<dbReference type="Gramene" id="TVU36387">
    <property type="protein sequence ID" value="TVU36387"/>
    <property type="gene ID" value="EJB05_18320"/>
</dbReference>
<organism evidence="5 6">
    <name type="scientific">Eragrostis curvula</name>
    <name type="common">weeping love grass</name>
    <dbReference type="NCBI Taxonomy" id="38414"/>
    <lineage>
        <taxon>Eukaryota</taxon>
        <taxon>Viridiplantae</taxon>
        <taxon>Streptophyta</taxon>
        <taxon>Embryophyta</taxon>
        <taxon>Tracheophyta</taxon>
        <taxon>Spermatophyta</taxon>
        <taxon>Magnoliopsida</taxon>
        <taxon>Liliopsida</taxon>
        <taxon>Poales</taxon>
        <taxon>Poaceae</taxon>
        <taxon>PACMAD clade</taxon>
        <taxon>Chloridoideae</taxon>
        <taxon>Eragrostideae</taxon>
        <taxon>Eragrostidinae</taxon>
        <taxon>Eragrostis</taxon>
    </lineage>
</organism>
<sequence length="480" mass="52374">MAKTVVLYPGLAVSHFVPMLQLADALQAEGYAVKVALIDPSLRGDIAFAAAVSRIASSKHSVTFHTLPRIENPPAMTNDARFLVRYLDLVRRHNQHLHDFLCSMPPGSVHAMIVDVVSVEAFDVTRKLGIPAYTFYPSNASALATTVQVTLFRAEGHPSFKELGDTPLNLHGVPPVPASHLYGELLENPESEMCKSMMNLSRGMLESNGILVNTFLSLEARAVGALMDPQCFPAMPAVYCVGPLVAGASEAKEKHECLAWLDKQPERSVVFLCFGGIGASSHSEEQLKKIAVGLEKSGHRFLWVVRAPPPTDDPFDPRADQDLDALLPEGFLERTSGRGFVVKLWVPQVDVLHHLATGAFVTHCGWNSVLEGITAGVPMLCWPLYSEQMMNMVFMVEEFGVGVEVEGWKGLVNADEVEAKVKLLMESEEGERLRARVTKHMEDAALAWKDGGSAGVAFKRFLSDAGNVNLVRHVLDASVT</sequence>
<dbReference type="GO" id="GO:0035251">
    <property type="term" value="F:UDP-glucosyltransferase activity"/>
    <property type="evidence" value="ECO:0007669"/>
    <property type="project" value="InterPro"/>
</dbReference>
<dbReference type="Pfam" id="PF00201">
    <property type="entry name" value="UDPGT"/>
    <property type="match status" value="1"/>
</dbReference>
<protein>
    <recommendedName>
        <fullName evidence="4">Glycosyltransferase</fullName>
        <ecNumber evidence="4">2.4.1.-</ecNumber>
    </recommendedName>
</protein>
<dbReference type="EC" id="2.4.1.-" evidence="4"/>
<dbReference type="AlphaFoldDB" id="A0A5J9VLC5"/>
<dbReference type="InterPro" id="IPR002213">
    <property type="entry name" value="UDP_glucos_trans"/>
</dbReference>
<evidence type="ECO:0000313" key="6">
    <source>
        <dbReference type="Proteomes" id="UP000324897"/>
    </source>
</evidence>
<accession>A0A5J9VLC5</accession>
<dbReference type="SUPFAM" id="SSF53756">
    <property type="entry name" value="UDP-Glycosyltransferase/glycogen phosphorylase"/>
    <property type="match status" value="1"/>
</dbReference>
<evidence type="ECO:0000256" key="1">
    <source>
        <dbReference type="ARBA" id="ARBA00009995"/>
    </source>
</evidence>
<evidence type="ECO:0000256" key="2">
    <source>
        <dbReference type="ARBA" id="ARBA00022679"/>
    </source>
</evidence>
<name>A0A5J9VLC5_9POAL</name>